<evidence type="ECO:0000313" key="1">
    <source>
        <dbReference type="EnsemblMetazoa" id="AALFPA23_006738.P8860"/>
    </source>
</evidence>
<dbReference type="EnsemblMetazoa" id="AALFPA23_006738.R8860">
    <property type="protein sequence ID" value="AALFPA23_006738.P8860"/>
    <property type="gene ID" value="AALFPA23_006738"/>
</dbReference>
<sequence>MSPKSPDEVERMANVPFRELVGGLQFVAQCTRLDMALAVNAVSSYNSNPGEAHWTAVKRILRYLKGPKDMKLVYSSESEESFHGYSDADWGNDPETRRSVTAYVFKHSGAAVAWSCRIQLTVALSTTEAEYMAIAAVGQEALWWRSFRAELSGLTTTVEMRCNNKSAMCLAEK</sequence>
<dbReference type="GeneID" id="134288041"/>
<name>A0ABM1Y8F6_AEDAL</name>
<dbReference type="PANTHER" id="PTHR11439">
    <property type="entry name" value="GAG-POL-RELATED RETROTRANSPOSON"/>
    <property type="match status" value="1"/>
</dbReference>
<dbReference type="PANTHER" id="PTHR11439:SF467">
    <property type="entry name" value="INTEGRASE CATALYTIC DOMAIN-CONTAINING PROTEIN"/>
    <property type="match status" value="1"/>
</dbReference>
<protein>
    <recommendedName>
        <fullName evidence="3">Reverse transcriptase Ty1/copia-type domain-containing protein</fullName>
    </recommendedName>
</protein>
<organism evidence="1 2">
    <name type="scientific">Aedes albopictus</name>
    <name type="common">Asian tiger mosquito</name>
    <name type="synonym">Stegomyia albopicta</name>
    <dbReference type="NCBI Taxonomy" id="7160"/>
    <lineage>
        <taxon>Eukaryota</taxon>
        <taxon>Metazoa</taxon>
        <taxon>Ecdysozoa</taxon>
        <taxon>Arthropoda</taxon>
        <taxon>Hexapoda</taxon>
        <taxon>Insecta</taxon>
        <taxon>Pterygota</taxon>
        <taxon>Neoptera</taxon>
        <taxon>Endopterygota</taxon>
        <taxon>Diptera</taxon>
        <taxon>Nematocera</taxon>
        <taxon>Culicoidea</taxon>
        <taxon>Culicidae</taxon>
        <taxon>Culicinae</taxon>
        <taxon>Aedini</taxon>
        <taxon>Aedes</taxon>
        <taxon>Stegomyia</taxon>
    </lineage>
</organism>
<accession>A0ABM1Y8F6</accession>
<dbReference type="CDD" id="cd09272">
    <property type="entry name" value="RNase_HI_RT_Ty1"/>
    <property type="match status" value="1"/>
</dbReference>
<keyword evidence="2" id="KW-1185">Reference proteome</keyword>
<reference evidence="1" key="2">
    <citation type="submission" date="2025-05" db="UniProtKB">
        <authorList>
            <consortium name="EnsemblMetazoa"/>
        </authorList>
    </citation>
    <scope>IDENTIFICATION</scope>
    <source>
        <strain evidence="1">Foshan</strain>
    </source>
</reference>
<dbReference type="Proteomes" id="UP000069940">
    <property type="component" value="Unassembled WGS sequence"/>
</dbReference>
<evidence type="ECO:0000313" key="2">
    <source>
        <dbReference type="Proteomes" id="UP000069940"/>
    </source>
</evidence>
<evidence type="ECO:0008006" key="3">
    <source>
        <dbReference type="Google" id="ProtNLM"/>
    </source>
</evidence>
<reference evidence="2" key="1">
    <citation type="journal article" date="2015" name="Proc. Natl. Acad. Sci. U.S.A.">
        <title>Genome sequence of the Asian Tiger mosquito, Aedes albopictus, reveals insights into its biology, genetics, and evolution.</title>
        <authorList>
            <person name="Chen X.G."/>
            <person name="Jiang X."/>
            <person name="Gu J."/>
            <person name="Xu M."/>
            <person name="Wu Y."/>
            <person name="Deng Y."/>
            <person name="Zhang C."/>
            <person name="Bonizzoni M."/>
            <person name="Dermauw W."/>
            <person name="Vontas J."/>
            <person name="Armbruster P."/>
            <person name="Huang X."/>
            <person name="Yang Y."/>
            <person name="Zhang H."/>
            <person name="He W."/>
            <person name="Peng H."/>
            <person name="Liu Y."/>
            <person name="Wu K."/>
            <person name="Chen J."/>
            <person name="Lirakis M."/>
            <person name="Topalis P."/>
            <person name="Van Leeuwen T."/>
            <person name="Hall A.B."/>
            <person name="Jiang X."/>
            <person name="Thorpe C."/>
            <person name="Mueller R.L."/>
            <person name="Sun C."/>
            <person name="Waterhouse R.M."/>
            <person name="Yan G."/>
            <person name="Tu Z.J."/>
            <person name="Fang X."/>
            <person name="James A.A."/>
        </authorList>
    </citation>
    <scope>NUCLEOTIDE SEQUENCE [LARGE SCALE GENOMIC DNA]</scope>
    <source>
        <strain evidence="2">Foshan</strain>
    </source>
</reference>
<proteinExistence type="predicted"/>
<dbReference type="RefSeq" id="XP_062707683.1">
    <property type="nucleotide sequence ID" value="XM_062851699.1"/>
</dbReference>